<gene>
    <name evidence="1" type="ORF">Tcan_14065</name>
</gene>
<protein>
    <submittedName>
        <fullName evidence="1">Uncharacterized protein</fullName>
    </submittedName>
</protein>
<name>A0A0B2VCF4_TOXCA</name>
<dbReference type="InterPro" id="IPR004988">
    <property type="entry name" value="DUF273"/>
</dbReference>
<dbReference type="Gene3D" id="3.90.550.10">
    <property type="entry name" value="Spore Coat Polysaccharide Biosynthesis Protein SpsA, Chain A"/>
    <property type="match status" value="1"/>
</dbReference>
<reference evidence="1 2" key="1">
    <citation type="submission" date="2014-11" db="EMBL/GenBank/DDBJ databases">
        <title>Genetic blueprint of the zoonotic pathogen Toxocara canis.</title>
        <authorList>
            <person name="Zhu X.-Q."/>
            <person name="Korhonen P.K."/>
            <person name="Cai H."/>
            <person name="Young N.D."/>
            <person name="Nejsum P."/>
            <person name="von Samson-Himmelstjerna G."/>
            <person name="Boag P.R."/>
            <person name="Tan P."/>
            <person name="Li Q."/>
            <person name="Min J."/>
            <person name="Yang Y."/>
            <person name="Wang X."/>
            <person name="Fang X."/>
            <person name="Hall R.S."/>
            <person name="Hofmann A."/>
            <person name="Sternberg P.W."/>
            <person name="Jex A.R."/>
            <person name="Gasser R.B."/>
        </authorList>
    </citation>
    <scope>NUCLEOTIDE SEQUENCE [LARGE SCALE GENOMIC DNA]</scope>
    <source>
        <strain evidence="1">PN_DK_2014</strain>
    </source>
</reference>
<dbReference type="OrthoDB" id="407658at2759"/>
<dbReference type="AlphaFoldDB" id="A0A0B2VCF4"/>
<evidence type="ECO:0000313" key="2">
    <source>
        <dbReference type="Proteomes" id="UP000031036"/>
    </source>
</evidence>
<comment type="caution">
    <text evidence="1">The sequence shown here is derived from an EMBL/GenBank/DDBJ whole genome shotgun (WGS) entry which is preliminary data.</text>
</comment>
<accession>A0A0B2VCF4</accession>
<dbReference type="PANTHER" id="PTHR31562">
    <property type="entry name" value="PROTEIN CBG18972"/>
    <property type="match status" value="1"/>
</dbReference>
<dbReference type="InterPro" id="IPR029044">
    <property type="entry name" value="Nucleotide-diphossugar_trans"/>
</dbReference>
<dbReference type="OMA" id="ACIRSVI"/>
<dbReference type="PANTHER" id="PTHR31562:SF4">
    <property type="entry name" value="DUF268 DOMAIN-CONTAINING PROTEIN-RELATED"/>
    <property type="match status" value="1"/>
</dbReference>
<sequence>MVEESRQVISMRRNSHSVNIGIVTILDENFNESTVAIALSSLQCYALMHGYGFEKIHDSQKWRKRCPHNDIMFRRHCIASFVLRKYEWILFVDADVGVINPVRLLEEYIDDKYEVILYERFFNFEIACGSYFAHNSEFARRFLMQLADSEKTLPASFHGRDNGAIHFVLLETAYGEFGNDTIGCRKLWENSRDGADLYAAEVCARLLLNREKVNSWRIKITRKGEGWVRDAFLTWSRWSRGHDFMIHGWKADNLINETSEA</sequence>
<evidence type="ECO:0000313" key="1">
    <source>
        <dbReference type="EMBL" id="KHN79183.1"/>
    </source>
</evidence>
<dbReference type="Pfam" id="PF03314">
    <property type="entry name" value="DUF273"/>
    <property type="match status" value="1"/>
</dbReference>
<organism evidence="1 2">
    <name type="scientific">Toxocara canis</name>
    <name type="common">Canine roundworm</name>
    <dbReference type="NCBI Taxonomy" id="6265"/>
    <lineage>
        <taxon>Eukaryota</taxon>
        <taxon>Metazoa</taxon>
        <taxon>Ecdysozoa</taxon>
        <taxon>Nematoda</taxon>
        <taxon>Chromadorea</taxon>
        <taxon>Rhabditida</taxon>
        <taxon>Spirurina</taxon>
        <taxon>Ascaridomorpha</taxon>
        <taxon>Ascaridoidea</taxon>
        <taxon>Toxocaridae</taxon>
        <taxon>Toxocara</taxon>
    </lineage>
</organism>
<dbReference type="Proteomes" id="UP000031036">
    <property type="component" value="Unassembled WGS sequence"/>
</dbReference>
<dbReference type="SUPFAM" id="SSF53448">
    <property type="entry name" value="Nucleotide-diphospho-sugar transferases"/>
    <property type="match status" value="1"/>
</dbReference>
<proteinExistence type="predicted"/>
<dbReference type="EMBL" id="JPKZ01001939">
    <property type="protein sequence ID" value="KHN79183.1"/>
    <property type="molecule type" value="Genomic_DNA"/>
</dbReference>
<keyword evidence="2" id="KW-1185">Reference proteome</keyword>